<gene>
    <name evidence="8" type="ORF">BDZ31_001472</name>
</gene>
<feature type="domain" description="HTH luxR-type" evidence="6">
    <location>
        <begin position="147"/>
        <end position="212"/>
    </location>
</feature>
<dbReference type="SMART" id="SM00448">
    <property type="entry name" value="REC"/>
    <property type="match status" value="1"/>
</dbReference>
<dbReference type="Gene3D" id="3.40.50.2300">
    <property type="match status" value="1"/>
</dbReference>
<evidence type="ECO:0000259" key="6">
    <source>
        <dbReference type="PROSITE" id="PS50043"/>
    </source>
</evidence>
<dbReference type="GO" id="GO:0006355">
    <property type="term" value="P:regulation of DNA-templated transcription"/>
    <property type="evidence" value="ECO:0007669"/>
    <property type="project" value="InterPro"/>
</dbReference>
<keyword evidence="1 5" id="KW-0597">Phosphoprotein</keyword>
<dbReference type="InterPro" id="IPR058245">
    <property type="entry name" value="NreC/VraR/RcsB-like_REC"/>
</dbReference>
<name>A0A840IAH6_9ACTN</name>
<keyword evidence="2" id="KW-0805">Transcription regulation</keyword>
<dbReference type="PROSITE" id="PS00622">
    <property type="entry name" value="HTH_LUXR_1"/>
    <property type="match status" value="1"/>
</dbReference>
<evidence type="ECO:0000256" key="3">
    <source>
        <dbReference type="ARBA" id="ARBA00023125"/>
    </source>
</evidence>
<dbReference type="Proteomes" id="UP000585272">
    <property type="component" value="Unassembled WGS sequence"/>
</dbReference>
<proteinExistence type="predicted"/>
<keyword evidence="9" id="KW-1185">Reference proteome</keyword>
<dbReference type="PROSITE" id="PS50043">
    <property type="entry name" value="HTH_LUXR_2"/>
    <property type="match status" value="1"/>
</dbReference>
<evidence type="ECO:0000313" key="9">
    <source>
        <dbReference type="Proteomes" id="UP000585272"/>
    </source>
</evidence>
<evidence type="ECO:0000256" key="2">
    <source>
        <dbReference type="ARBA" id="ARBA00023015"/>
    </source>
</evidence>
<dbReference type="InterPro" id="IPR011006">
    <property type="entry name" value="CheY-like_superfamily"/>
</dbReference>
<dbReference type="InterPro" id="IPR000792">
    <property type="entry name" value="Tscrpt_reg_LuxR_C"/>
</dbReference>
<evidence type="ECO:0000256" key="5">
    <source>
        <dbReference type="PROSITE-ProRule" id="PRU00169"/>
    </source>
</evidence>
<evidence type="ECO:0000259" key="7">
    <source>
        <dbReference type="PROSITE" id="PS50110"/>
    </source>
</evidence>
<dbReference type="InterPro" id="IPR039420">
    <property type="entry name" value="WalR-like"/>
</dbReference>
<dbReference type="EMBL" id="JACHNU010000001">
    <property type="protein sequence ID" value="MBB4661899.1"/>
    <property type="molecule type" value="Genomic_DNA"/>
</dbReference>
<dbReference type="GO" id="GO:0000160">
    <property type="term" value="P:phosphorelay signal transduction system"/>
    <property type="evidence" value="ECO:0007669"/>
    <property type="project" value="InterPro"/>
</dbReference>
<evidence type="ECO:0000313" key="8">
    <source>
        <dbReference type="EMBL" id="MBB4661899.1"/>
    </source>
</evidence>
<organism evidence="8 9">
    <name type="scientific">Conexibacter arvalis</name>
    <dbReference type="NCBI Taxonomy" id="912552"/>
    <lineage>
        <taxon>Bacteria</taxon>
        <taxon>Bacillati</taxon>
        <taxon>Actinomycetota</taxon>
        <taxon>Thermoleophilia</taxon>
        <taxon>Solirubrobacterales</taxon>
        <taxon>Conexibacteraceae</taxon>
        <taxon>Conexibacter</taxon>
    </lineage>
</organism>
<dbReference type="Pfam" id="PF00196">
    <property type="entry name" value="GerE"/>
    <property type="match status" value="1"/>
</dbReference>
<dbReference type="PRINTS" id="PR00038">
    <property type="entry name" value="HTHLUXR"/>
</dbReference>
<accession>A0A840IAH6</accession>
<dbReference type="PROSITE" id="PS50110">
    <property type="entry name" value="RESPONSE_REGULATORY"/>
    <property type="match status" value="1"/>
</dbReference>
<dbReference type="AlphaFoldDB" id="A0A840IAH6"/>
<dbReference type="PANTHER" id="PTHR43214:SF24">
    <property type="entry name" value="TRANSCRIPTIONAL REGULATORY PROTEIN NARL-RELATED"/>
    <property type="match status" value="1"/>
</dbReference>
<dbReference type="CDD" id="cd17535">
    <property type="entry name" value="REC_NarL-like"/>
    <property type="match status" value="1"/>
</dbReference>
<keyword evidence="3 8" id="KW-0238">DNA-binding</keyword>
<dbReference type="Pfam" id="PF00072">
    <property type="entry name" value="Response_reg"/>
    <property type="match status" value="1"/>
</dbReference>
<dbReference type="RefSeq" id="WP_183340452.1">
    <property type="nucleotide sequence ID" value="NZ_JACHNU010000001.1"/>
</dbReference>
<dbReference type="InterPro" id="IPR016032">
    <property type="entry name" value="Sig_transdc_resp-reg_C-effctor"/>
</dbReference>
<dbReference type="SUPFAM" id="SSF46894">
    <property type="entry name" value="C-terminal effector domain of the bipartite response regulators"/>
    <property type="match status" value="1"/>
</dbReference>
<keyword evidence="4" id="KW-0804">Transcription</keyword>
<feature type="modified residue" description="4-aspartylphosphate" evidence="5">
    <location>
        <position position="54"/>
    </location>
</feature>
<dbReference type="GO" id="GO:0003677">
    <property type="term" value="F:DNA binding"/>
    <property type="evidence" value="ECO:0007669"/>
    <property type="project" value="UniProtKB-KW"/>
</dbReference>
<dbReference type="PANTHER" id="PTHR43214">
    <property type="entry name" value="TWO-COMPONENT RESPONSE REGULATOR"/>
    <property type="match status" value="1"/>
</dbReference>
<evidence type="ECO:0000256" key="4">
    <source>
        <dbReference type="ARBA" id="ARBA00023163"/>
    </source>
</evidence>
<dbReference type="SUPFAM" id="SSF52172">
    <property type="entry name" value="CheY-like"/>
    <property type="match status" value="1"/>
</dbReference>
<evidence type="ECO:0000256" key="1">
    <source>
        <dbReference type="ARBA" id="ARBA00022553"/>
    </source>
</evidence>
<reference evidence="8 9" key="1">
    <citation type="submission" date="2020-08" db="EMBL/GenBank/DDBJ databases">
        <title>Genomic Encyclopedia of Archaeal and Bacterial Type Strains, Phase II (KMG-II): from individual species to whole genera.</title>
        <authorList>
            <person name="Goeker M."/>
        </authorList>
    </citation>
    <scope>NUCLEOTIDE SEQUENCE [LARGE SCALE GENOMIC DNA]</scope>
    <source>
        <strain evidence="8 9">DSM 23288</strain>
    </source>
</reference>
<protein>
    <submittedName>
        <fullName evidence="8">DNA-binding NarL/FixJ family response regulator</fullName>
    </submittedName>
</protein>
<comment type="caution">
    <text evidence="8">The sequence shown here is derived from an EMBL/GenBank/DDBJ whole genome shotgun (WGS) entry which is preliminary data.</text>
</comment>
<dbReference type="InterPro" id="IPR001789">
    <property type="entry name" value="Sig_transdc_resp-reg_receiver"/>
</dbReference>
<feature type="domain" description="Response regulatory" evidence="7">
    <location>
        <begin position="3"/>
        <end position="119"/>
    </location>
</feature>
<sequence>MIRVVVADDMALVRGGMKMILEADPGIRVVGEAADGAAAVEEIIRSSPDVAVMDIRMPGVDGIEATRRLQQRMPGVRVLVVTTFHLDEYVLAALRAGAAGFLLKDTAPDSLVGAVRTVAAGDALLSPAVTRQLIEHYVRRPTPDEQLTGRLAELTPRELDVARLVARGMTNAEIAGELFLGEGTVKTHVTSILSKLGLRNRTQIVVAAYESGLVELGSGELRGS</sequence>
<dbReference type="SMART" id="SM00421">
    <property type="entry name" value="HTH_LUXR"/>
    <property type="match status" value="1"/>
</dbReference>
<dbReference type="CDD" id="cd06170">
    <property type="entry name" value="LuxR_C_like"/>
    <property type="match status" value="1"/>
</dbReference>